<organism evidence="1 2">
    <name type="scientific">Melastoma candidum</name>
    <dbReference type="NCBI Taxonomy" id="119954"/>
    <lineage>
        <taxon>Eukaryota</taxon>
        <taxon>Viridiplantae</taxon>
        <taxon>Streptophyta</taxon>
        <taxon>Embryophyta</taxon>
        <taxon>Tracheophyta</taxon>
        <taxon>Spermatophyta</taxon>
        <taxon>Magnoliopsida</taxon>
        <taxon>eudicotyledons</taxon>
        <taxon>Gunneridae</taxon>
        <taxon>Pentapetalae</taxon>
        <taxon>rosids</taxon>
        <taxon>malvids</taxon>
        <taxon>Myrtales</taxon>
        <taxon>Melastomataceae</taxon>
        <taxon>Melastomatoideae</taxon>
        <taxon>Melastomateae</taxon>
        <taxon>Melastoma</taxon>
    </lineage>
</organism>
<comment type="caution">
    <text evidence="1">The sequence shown here is derived from an EMBL/GenBank/DDBJ whole genome shotgun (WGS) entry which is preliminary data.</text>
</comment>
<evidence type="ECO:0000313" key="2">
    <source>
        <dbReference type="Proteomes" id="UP001057402"/>
    </source>
</evidence>
<dbReference type="EMBL" id="CM042889">
    <property type="protein sequence ID" value="KAI4318742.1"/>
    <property type="molecule type" value="Genomic_DNA"/>
</dbReference>
<accession>A0ACB9M3N3</accession>
<gene>
    <name evidence="1" type="ORF">MLD38_032412</name>
</gene>
<protein>
    <submittedName>
        <fullName evidence="1">Uncharacterized protein</fullName>
    </submittedName>
</protein>
<sequence length="166" mass="18447">MDNHAAISTFFSLALLVLLFRPSCSQNSINDYLNAHNAARVAVGVPMPHMVWNTTVASYALNYAKVRAKDCKLIESNGPYGENLAYGYGTAFTGAYAVSLWVAEKVYYDYASNSCIGRNDCLHYTQVVWSDSIHLGCARVKCANGYDWFIICSYDPPGNWEGELPY</sequence>
<reference evidence="2" key="1">
    <citation type="journal article" date="2023" name="Front. Plant Sci.">
        <title>Chromosomal-level genome assembly of Melastoma candidum provides insights into trichome evolution.</title>
        <authorList>
            <person name="Zhong Y."/>
            <person name="Wu W."/>
            <person name="Sun C."/>
            <person name="Zou P."/>
            <person name="Liu Y."/>
            <person name="Dai S."/>
            <person name="Zhou R."/>
        </authorList>
    </citation>
    <scope>NUCLEOTIDE SEQUENCE [LARGE SCALE GENOMIC DNA]</scope>
</reference>
<keyword evidence="2" id="KW-1185">Reference proteome</keyword>
<name>A0ACB9M3N3_9MYRT</name>
<dbReference type="Proteomes" id="UP001057402">
    <property type="component" value="Chromosome 10"/>
</dbReference>
<evidence type="ECO:0000313" key="1">
    <source>
        <dbReference type="EMBL" id="KAI4318742.1"/>
    </source>
</evidence>
<proteinExistence type="predicted"/>